<dbReference type="EMBL" id="KZ613914">
    <property type="protein sequence ID" value="PMD49999.1"/>
    <property type="molecule type" value="Genomic_DNA"/>
</dbReference>
<dbReference type="InterPro" id="IPR039323">
    <property type="entry name" value="ANKRD_45/46/60"/>
</dbReference>
<protein>
    <submittedName>
        <fullName evidence="2">Ankyrin repeat protein</fullName>
    </submittedName>
</protein>
<dbReference type="PANTHER" id="PTHR22677:SF4">
    <property type="entry name" value="USHER SYNDROME TYPE-1G PROTEIN-LIKE PROTEIN"/>
    <property type="match status" value="1"/>
</dbReference>
<dbReference type="PROSITE" id="PS50297">
    <property type="entry name" value="ANK_REP_REGION"/>
    <property type="match status" value="1"/>
</dbReference>
<dbReference type="InterPro" id="IPR036770">
    <property type="entry name" value="Ankyrin_rpt-contain_sf"/>
</dbReference>
<dbReference type="SMART" id="SM00248">
    <property type="entry name" value="ANK"/>
    <property type="match status" value="2"/>
</dbReference>
<dbReference type="STRING" id="1095630.A0A2J6SGX5"/>
<proteinExistence type="predicted"/>
<evidence type="ECO:0000256" key="1">
    <source>
        <dbReference type="PROSITE-ProRule" id="PRU00023"/>
    </source>
</evidence>
<keyword evidence="1" id="KW-0040">ANK repeat</keyword>
<gene>
    <name evidence="2" type="ORF">K444DRAFT_548054</name>
</gene>
<dbReference type="OrthoDB" id="3562223at2759"/>
<sequence length="122" mass="13256">IAQLYNAAKFGKEDAIRKLLAEGVEPDLKSLRHVSPLWISATRGHLKVVQILLSTKLVDVNSQSTTGRPPIFWAAASGYHDIVRLLLQAGADPSLIDENGNTLLSIAKQNGHDKITKMSACK</sequence>
<dbReference type="Gene3D" id="1.25.40.20">
    <property type="entry name" value="Ankyrin repeat-containing domain"/>
    <property type="match status" value="1"/>
</dbReference>
<dbReference type="AlphaFoldDB" id="A0A2J6SGX5"/>
<evidence type="ECO:0000313" key="3">
    <source>
        <dbReference type="Proteomes" id="UP000235371"/>
    </source>
</evidence>
<organism evidence="2 3">
    <name type="scientific">Hyaloscypha bicolor E</name>
    <dbReference type="NCBI Taxonomy" id="1095630"/>
    <lineage>
        <taxon>Eukaryota</taxon>
        <taxon>Fungi</taxon>
        <taxon>Dikarya</taxon>
        <taxon>Ascomycota</taxon>
        <taxon>Pezizomycotina</taxon>
        <taxon>Leotiomycetes</taxon>
        <taxon>Helotiales</taxon>
        <taxon>Hyaloscyphaceae</taxon>
        <taxon>Hyaloscypha</taxon>
        <taxon>Hyaloscypha bicolor</taxon>
    </lineage>
</organism>
<feature type="non-terminal residue" evidence="2">
    <location>
        <position position="1"/>
    </location>
</feature>
<name>A0A2J6SGX5_9HELO</name>
<dbReference type="PANTHER" id="PTHR22677">
    <property type="entry name" value="ANKYRIN REPEAT DOMAIN-CONTAINING PROTEIN 60"/>
    <property type="match status" value="1"/>
</dbReference>
<dbReference type="InParanoid" id="A0A2J6SGX5"/>
<keyword evidence="3" id="KW-1185">Reference proteome</keyword>
<dbReference type="Proteomes" id="UP000235371">
    <property type="component" value="Unassembled WGS sequence"/>
</dbReference>
<evidence type="ECO:0000313" key="2">
    <source>
        <dbReference type="EMBL" id="PMD49999.1"/>
    </source>
</evidence>
<dbReference type="SUPFAM" id="SSF48403">
    <property type="entry name" value="Ankyrin repeat"/>
    <property type="match status" value="1"/>
</dbReference>
<accession>A0A2J6SGX5</accession>
<dbReference type="InterPro" id="IPR002110">
    <property type="entry name" value="Ankyrin_rpt"/>
</dbReference>
<dbReference type="Pfam" id="PF12796">
    <property type="entry name" value="Ank_2"/>
    <property type="match status" value="1"/>
</dbReference>
<feature type="repeat" description="ANK" evidence="1">
    <location>
        <begin position="66"/>
        <end position="98"/>
    </location>
</feature>
<dbReference type="RefSeq" id="XP_024726903.1">
    <property type="nucleotide sequence ID" value="XM_024876345.1"/>
</dbReference>
<dbReference type="GeneID" id="36584424"/>
<dbReference type="PROSITE" id="PS50088">
    <property type="entry name" value="ANK_REPEAT"/>
    <property type="match status" value="1"/>
</dbReference>
<reference evidence="2 3" key="1">
    <citation type="submission" date="2016-04" db="EMBL/GenBank/DDBJ databases">
        <title>A degradative enzymes factory behind the ericoid mycorrhizal symbiosis.</title>
        <authorList>
            <consortium name="DOE Joint Genome Institute"/>
            <person name="Martino E."/>
            <person name="Morin E."/>
            <person name="Grelet G."/>
            <person name="Kuo A."/>
            <person name="Kohler A."/>
            <person name="Daghino S."/>
            <person name="Barry K."/>
            <person name="Choi C."/>
            <person name="Cichocki N."/>
            <person name="Clum A."/>
            <person name="Copeland A."/>
            <person name="Hainaut M."/>
            <person name="Haridas S."/>
            <person name="Labutti K."/>
            <person name="Lindquist E."/>
            <person name="Lipzen A."/>
            <person name="Khouja H.-R."/>
            <person name="Murat C."/>
            <person name="Ohm R."/>
            <person name="Olson A."/>
            <person name="Spatafora J."/>
            <person name="Veneault-Fourrey C."/>
            <person name="Henrissat B."/>
            <person name="Grigoriev I."/>
            <person name="Martin F."/>
            <person name="Perotto S."/>
        </authorList>
    </citation>
    <scope>NUCLEOTIDE SEQUENCE [LARGE SCALE GENOMIC DNA]</scope>
    <source>
        <strain evidence="2 3">E</strain>
    </source>
</reference>